<comment type="caution">
    <text evidence="2">The sequence shown here is derived from an EMBL/GenBank/DDBJ whole genome shotgun (WGS) entry which is preliminary data.</text>
</comment>
<keyword evidence="1" id="KW-1133">Transmembrane helix</keyword>
<protein>
    <submittedName>
        <fullName evidence="2">Flp pilus assembly pilin Flp</fullName>
    </submittedName>
</protein>
<name>A0ABV2KNZ7_9HYPH</name>
<evidence type="ECO:0000256" key="1">
    <source>
        <dbReference type="SAM" id="Phobius"/>
    </source>
</evidence>
<sequence>MARLIRYFLDDQNGTAAIEYGLIATLITLAIIVAVGGAADEVVAMWSSNEGQISQALK</sequence>
<keyword evidence="1" id="KW-0812">Transmembrane</keyword>
<proteinExistence type="predicted"/>
<dbReference type="Pfam" id="PF04964">
    <property type="entry name" value="Flp_Fap"/>
    <property type="match status" value="1"/>
</dbReference>
<accession>A0ABV2KNZ7</accession>
<reference evidence="2 3" key="1">
    <citation type="submission" date="2024-06" db="EMBL/GenBank/DDBJ databases">
        <title>Genomic Encyclopedia of Type Strains, Phase IV (KMG-IV): sequencing the most valuable type-strain genomes for metagenomic binning, comparative biology and taxonomic classification.</title>
        <authorList>
            <person name="Goeker M."/>
        </authorList>
    </citation>
    <scope>NUCLEOTIDE SEQUENCE [LARGE SCALE GENOMIC DNA]</scope>
    <source>
        <strain evidence="2 3">DSM 19730</strain>
    </source>
</reference>
<dbReference type="Proteomes" id="UP001549143">
    <property type="component" value="Unassembled WGS sequence"/>
</dbReference>
<gene>
    <name evidence="2" type="ORF">ABID44_002905</name>
</gene>
<keyword evidence="3" id="KW-1185">Reference proteome</keyword>
<dbReference type="InterPro" id="IPR007047">
    <property type="entry name" value="Flp_Fap"/>
</dbReference>
<dbReference type="RefSeq" id="WP_354152415.1">
    <property type="nucleotide sequence ID" value="NZ_JBEPMN010000012.1"/>
</dbReference>
<evidence type="ECO:0000313" key="3">
    <source>
        <dbReference type="Proteomes" id="UP001549143"/>
    </source>
</evidence>
<keyword evidence="1" id="KW-0472">Membrane</keyword>
<evidence type="ECO:0000313" key="2">
    <source>
        <dbReference type="EMBL" id="MET3662567.1"/>
    </source>
</evidence>
<dbReference type="EMBL" id="JBEPMN010000012">
    <property type="protein sequence ID" value="MET3662567.1"/>
    <property type="molecule type" value="Genomic_DNA"/>
</dbReference>
<feature type="transmembrane region" description="Helical" evidence="1">
    <location>
        <begin position="20"/>
        <end position="39"/>
    </location>
</feature>
<organism evidence="2 3">
    <name type="scientific">Aquamicrobium ahrensii</name>
    <dbReference type="NCBI Taxonomy" id="469551"/>
    <lineage>
        <taxon>Bacteria</taxon>
        <taxon>Pseudomonadati</taxon>
        <taxon>Pseudomonadota</taxon>
        <taxon>Alphaproteobacteria</taxon>
        <taxon>Hyphomicrobiales</taxon>
        <taxon>Phyllobacteriaceae</taxon>
        <taxon>Aquamicrobium</taxon>
    </lineage>
</organism>